<feature type="compositionally biased region" description="Low complexity" evidence="1">
    <location>
        <begin position="101"/>
        <end position="123"/>
    </location>
</feature>
<name>A0A542DMH4_AMYCI</name>
<accession>A0A542DMH4</accession>
<proteinExistence type="predicted"/>
<evidence type="ECO:0000313" key="4">
    <source>
        <dbReference type="Proteomes" id="UP000320876"/>
    </source>
</evidence>
<evidence type="ECO:0000256" key="2">
    <source>
        <dbReference type="SAM" id="SignalP"/>
    </source>
</evidence>
<feature type="signal peptide" evidence="2">
    <location>
        <begin position="1"/>
        <end position="24"/>
    </location>
</feature>
<protein>
    <recommendedName>
        <fullName evidence="5">Secreted protein</fullName>
    </recommendedName>
</protein>
<feature type="region of interest" description="Disordered" evidence="1">
    <location>
        <begin position="101"/>
        <end position="147"/>
    </location>
</feature>
<dbReference type="EMBL" id="VFML01000001">
    <property type="protein sequence ID" value="TQJ04286.1"/>
    <property type="molecule type" value="Genomic_DNA"/>
</dbReference>
<gene>
    <name evidence="3" type="ORF">FB471_4072</name>
</gene>
<sequence length="147" mass="15095">MTRVIVAVFAGLLLLAGCSGEESASPPPDSDPSTNVAQQTTPPPSDTTPSGEPTTTEAEPAEDAPECDPLAMLREKLDGRPWNGEYVDQDSALAHTTGGVTVHVGCGESRGSTTRSTGTAASGNARPAGHGHRFPVARGGDRVHPVR</sequence>
<keyword evidence="2" id="KW-0732">Signal</keyword>
<comment type="caution">
    <text evidence="3">The sequence shown here is derived from an EMBL/GenBank/DDBJ whole genome shotgun (WGS) entry which is preliminary data.</text>
</comment>
<feature type="compositionally biased region" description="Low complexity" evidence="1">
    <location>
        <begin position="47"/>
        <end position="58"/>
    </location>
</feature>
<keyword evidence="4" id="KW-1185">Reference proteome</keyword>
<evidence type="ECO:0000313" key="3">
    <source>
        <dbReference type="EMBL" id="TQJ04286.1"/>
    </source>
</evidence>
<evidence type="ECO:0000256" key="1">
    <source>
        <dbReference type="SAM" id="MobiDB-lite"/>
    </source>
</evidence>
<dbReference type="AlphaFoldDB" id="A0A542DMH4"/>
<evidence type="ECO:0008006" key="5">
    <source>
        <dbReference type="Google" id="ProtNLM"/>
    </source>
</evidence>
<feature type="region of interest" description="Disordered" evidence="1">
    <location>
        <begin position="19"/>
        <end position="76"/>
    </location>
</feature>
<organism evidence="3 4">
    <name type="scientific">Amycolatopsis cihanbeyliensis</name>
    <dbReference type="NCBI Taxonomy" id="1128664"/>
    <lineage>
        <taxon>Bacteria</taxon>
        <taxon>Bacillati</taxon>
        <taxon>Actinomycetota</taxon>
        <taxon>Actinomycetes</taxon>
        <taxon>Pseudonocardiales</taxon>
        <taxon>Pseudonocardiaceae</taxon>
        <taxon>Amycolatopsis</taxon>
    </lineage>
</organism>
<dbReference type="Proteomes" id="UP000320876">
    <property type="component" value="Unassembled WGS sequence"/>
</dbReference>
<dbReference type="PROSITE" id="PS51257">
    <property type="entry name" value="PROKAR_LIPOPROTEIN"/>
    <property type="match status" value="1"/>
</dbReference>
<reference evidence="3 4" key="1">
    <citation type="submission" date="2019-06" db="EMBL/GenBank/DDBJ databases">
        <title>Sequencing the genomes of 1000 actinobacteria strains.</title>
        <authorList>
            <person name="Klenk H.-P."/>
        </authorList>
    </citation>
    <scope>NUCLEOTIDE SEQUENCE [LARGE SCALE GENOMIC DNA]</scope>
    <source>
        <strain evidence="3 4">DSM 45679</strain>
    </source>
</reference>
<feature type="chain" id="PRO_5021789509" description="Secreted protein" evidence="2">
    <location>
        <begin position="25"/>
        <end position="147"/>
    </location>
</feature>